<organism evidence="1 2">
    <name type="scientific">Choiromyces venosus 120613-1</name>
    <dbReference type="NCBI Taxonomy" id="1336337"/>
    <lineage>
        <taxon>Eukaryota</taxon>
        <taxon>Fungi</taxon>
        <taxon>Dikarya</taxon>
        <taxon>Ascomycota</taxon>
        <taxon>Pezizomycotina</taxon>
        <taxon>Pezizomycetes</taxon>
        <taxon>Pezizales</taxon>
        <taxon>Tuberaceae</taxon>
        <taxon>Choiromyces</taxon>
    </lineage>
</organism>
<proteinExistence type="predicted"/>
<name>A0A3N4JJR4_9PEZI</name>
<dbReference type="EMBL" id="ML120395">
    <property type="protein sequence ID" value="RPA98492.1"/>
    <property type="molecule type" value="Genomic_DNA"/>
</dbReference>
<keyword evidence="2" id="KW-1185">Reference proteome</keyword>
<reference evidence="1 2" key="1">
    <citation type="journal article" date="2018" name="Nat. Ecol. Evol.">
        <title>Pezizomycetes genomes reveal the molecular basis of ectomycorrhizal truffle lifestyle.</title>
        <authorList>
            <person name="Murat C."/>
            <person name="Payen T."/>
            <person name="Noel B."/>
            <person name="Kuo A."/>
            <person name="Morin E."/>
            <person name="Chen J."/>
            <person name="Kohler A."/>
            <person name="Krizsan K."/>
            <person name="Balestrini R."/>
            <person name="Da Silva C."/>
            <person name="Montanini B."/>
            <person name="Hainaut M."/>
            <person name="Levati E."/>
            <person name="Barry K.W."/>
            <person name="Belfiori B."/>
            <person name="Cichocki N."/>
            <person name="Clum A."/>
            <person name="Dockter R.B."/>
            <person name="Fauchery L."/>
            <person name="Guy J."/>
            <person name="Iotti M."/>
            <person name="Le Tacon F."/>
            <person name="Lindquist E.A."/>
            <person name="Lipzen A."/>
            <person name="Malagnac F."/>
            <person name="Mello A."/>
            <person name="Molinier V."/>
            <person name="Miyauchi S."/>
            <person name="Poulain J."/>
            <person name="Riccioni C."/>
            <person name="Rubini A."/>
            <person name="Sitrit Y."/>
            <person name="Splivallo R."/>
            <person name="Traeger S."/>
            <person name="Wang M."/>
            <person name="Zifcakova L."/>
            <person name="Wipf D."/>
            <person name="Zambonelli A."/>
            <person name="Paolocci F."/>
            <person name="Nowrousian M."/>
            <person name="Ottonello S."/>
            <person name="Baldrian P."/>
            <person name="Spatafora J.W."/>
            <person name="Henrissat B."/>
            <person name="Nagy L.G."/>
            <person name="Aury J.M."/>
            <person name="Wincker P."/>
            <person name="Grigoriev I.V."/>
            <person name="Bonfante P."/>
            <person name="Martin F.M."/>
        </authorList>
    </citation>
    <scope>NUCLEOTIDE SEQUENCE [LARGE SCALE GENOMIC DNA]</scope>
    <source>
        <strain evidence="1 2">120613-1</strain>
    </source>
</reference>
<evidence type="ECO:0000313" key="1">
    <source>
        <dbReference type="EMBL" id="RPA98492.1"/>
    </source>
</evidence>
<accession>A0A3N4JJR4</accession>
<protein>
    <submittedName>
        <fullName evidence="1">Uncharacterized protein</fullName>
    </submittedName>
</protein>
<sequence>MQQPTTVTLGNLTDHLQGQDLHQVLHPQVWSPVFLRALKIRLIEKVTGAWFLYGAPDSILEKPELIELTEGIRGVKKPYGDVDNHRTSQIDFIVALGVILETCTEARHAEHFVAFVIKYLTDYVLLSSHKCIIDNYHGWDTPVNLWLRFKGLRRFFNPAIAVSCSSNRAPVLTVVTPSALHGNPNCQIVGYLLAIAQKGFRIRRQRFEERPYLVRLAAGSRAWFAKIAVSRKYLDTLENGTIAEDEEGFGVEITDVYDLKDADQRAAFVTALTCVYAKSLKYENLLHRSYY</sequence>
<gene>
    <name evidence="1" type="ORF">L873DRAFT_1740165</name>
</gene>
<dbReference type="OrthoDB" id="5400059at2759"/>
<evidence type="ECO:0000313" key="2">
    <source>
        <dbReference type="Proteomes" id="UP000276215"/>
    </source>
</evidence>
<dbReference type="Proteomes" id="UP000276215">
    <property type="component" value="Unassembled WGS sequence"/>
</dbReference>
<dbReference type="AlphaFoldDB" id="A0A3N4JJR4"/>